<dbReference type="STRING" id="1210086.GCA_001613105_00362"/>
<dbReference type="EMBL" id="QQBC01000001">
    <property type="protein sequence ID" value="RDI68971.1"/>
    <property type="molecule type" value="Genomic_DNA"/>
</dbReference>
<dbReference type="InterPro" id="IPR025275">
    <property type="entry name" value="DUF4015"/>
</dbReference>
<comment type="caution">
    <text evidence="2">The sequence shown here is derived from an EMBL/GenBank/DDBJ whole genome shotgun (WGS) entry which is preliminary data.</text>
</comment>
<dbReference type="SUPFAM" id="SSF51445">
    <property type="entry name" value="(Trans)glycosidases"/>
    <property type="match status" value="1"/>
</dbReference>
<sequence>MWTLLVRMRSLSRRQMALIAVGGVLIVLLGTMVVGAGRGTPTGLALRGLPGERVGAATLPTLELRVDARGHDPHAVRLKLDGTSVDGRIDGDTVIYHPERLGDGPHTFAAEIPPGGPLGFLRTGPGAFANFTVDTTPPELELTPSDAPATFRQPMTVRGKAIGADRVSIGERSATPDADGRFEITLPHALVAGDVVAVDAAGNRTARKIENGLDLGHMKAVHVTAHAWTYDPMREGVLELARQGRINTVQLDIKDEDGLVGYDTRVALAHEAGAVEKLYDPAAVLRQLHDMGLRVVGRIVAFRDPAVAEWAWHAGHQDWVVQNPSGQPYSSKYGAIAFTNFAHPAIRDYNIALATEAARLGFDGVMYDYVRRPDGPLSGMVFPGLTDHPNVSVADFLRQSRDPVHEAGAHLSAAVFGIAVNRPDEIAQDISLMSRYVDYIAPMLYPSHWNPGEYNVPDPNAQPYDIVLRSLQDFRARTAGSSAIVLPWLQDFSLGVAYGDAEVRAQIDATHASGIDGYFLWSPVVSYHGDALGQN</sequence>
<name>A0A370IFP3_9NOCA</name>
<dbReference type="Proteomes" id="UP000254869">
    <property type="component" value="Unassembled WGS sequence"/>
</dbReference>
<dbReference type="AlphaFoldDB" id="A0A370IFP3"/>
<keyword evidence="3" id="KW-1185">Reference proteome</keyword>
<feature type="domain" description="DUF4015" evidence="1">
    <location>
        <begin position="220"/>
        <end position="527"/>
    </location>
</feature>
<gene>
    <name evidence="2" type="ORF">DFR76_101508</name>
</gene>
<reference evidence="2 3" key="1">
    <citation type="submission" date="2018-07" db="EMBL/GenBank/DDBJ databases">
        <title>Genomic Encyclopedia of Type Strains, Phase IV (KMG-IV): sequencing the most valuable type-strain genomes for metagenomic binning, comparative biology and taxonomic classification.</title>
        <authorList>
            <person name="Goeker M."/>
        </authorList>
    </citation>
    <scope>NUCLEOTIDE SEQUENCE [LARGE SCALE GENOMIC DNA]</scope>
    <source>
        <strain evidence="2 3">DSM 44290</strain>
    </source>
</reference>
<accession>A0A370IFP3</accession>
<proteinExistence type="predicted"/>
<dbReference type="Gene3D" id="3.20.20.80">
    <property type="entry name" value="Glycosidases"/>
    <property type="match status" value="1"/>
</dbReference>
<evidence type="ECO:0000313" key="3">
    <source>
        <dbReference type="Proteomes" id="UP000254869"/>
    </source>
</evidence>
<evidence type="ECO:0000313" key="2">
    <source>
        <dbReference type="EMBL" id="RDI68971.1"/>
    </source>
</evidence>
<dbReference type="InterPro" id="IPR017853">
    <property type="entry name" value="GH"/>
</dbReference>
<protein>
    <recommendedName>
        <fullName evidence="1">DUF4015 domain-containing protein</fullName>
    </recommendedName>
</protein>
<evidence type="ECO:0000259" key="1">
    <source>
        <dbReference type="Pfam" id="PF13200"/>
    </source>
</evidence>
<organism evidence="2 3">
    <name type="scientific">Nocardia pseudobrasiliensis</name>
    <dbReference type="NCBI Taxonomy" id="45979"/>
    <lineage>
        <taxon>Bacteria</taxon>
        <taxon>Bacillati</taxon>
        <taxon>Actinomycetota</taxon>
        <taxon>Actinomycetes</taxon>
        <taxon>Mycobacteriales</taxon>
        <taxon>Nocardiaceae</taxon>
        <taxon>Nocardia</taxon>
    </lineage>
</organism>
<dbReference type="Pfam" id="PF13200">
    <property type="entry name" value="DUF4015"/>
    <property type="match status" value="1"/>
</dbReference>